<evidence type="ECO:0000259" key="4">
    <source>
        <dbReference type="PROSITE" id="PS50106"/>
    </source>
</evidence>
<dbReference type="Pfam" id="PF00595">
    <property type="entry name" value="PDZ"/>
    <property type="match status" value="1"/>
</dbReference>
<feature type="compositionally biased region" description="Basic residues" evidence="3">
    <location>
        <begin position="12"/>
        <end position="23"/>
    </location>
</feature>
<keyword evidence="6" id="KW-1185">Reference proteome</keyword>
<accession>T1IXC6</accession>
<dbReference type="SMART" id="SM00228">
    <property type="entry name" value="PDZ"/>
    <property type="match status" value="1"/>
</dbReference>
<evidence type="ECO:0000256" key="3">
    <source>
        <dbReference type="SAM" id="MobiDB-lite"/>
    </source>
</evidence>
<protein>
    <recommendedName>
        <fullName evidence="4">PDZ domain-containing protein</fullName>
    </recommendedName>
</protein>
<dbReference type="InterPro" id="IPR036034">
    <property type="entry name" value="PDZ_sf"/>
</dbReference>
<evidence type="ECO:0000313" key="6">
    <source>
        <dbReference type="Proteomes" id="UP000014500"/>
    </source>
</evidence>
<dbReference type="EnsemblMetazoa" id="SMAR005857-RA">
    <property type="protein sequence ID" value="SMAR005857-PA"/>
    <property type="gene ID" value="SMAR005857"/>
</dbReference>
<evidence type="ECO:0000313" key="5">
    <source>
        <dbReference type="EnsemblMetazoa" id="SMAR005857-PA"/>
    </source>
</evidence>
<evidence type="ECO:0000256" key="1">
    <source>
        <dbReference type="ARBA" id="ARBA00004496"/>
    </source>
</evidence>
<dbReference type="OMA" id="QNTTTEM"/>
<dbReference type="Proteomes" id="UP000014500">
    <property type="component" value="Unassembled WGS sequence"/>
</dbReference>
<name>T1IXC6_STRMM</name>
<feature type="domain" description="PDZ" evidence="4">
    <location>
        <begin position="64"/>
        <end position="152"/>
    </location>
</feature>
<dbReference type="Gene3D" id="2.30.42.10">
    <property type="match status" value="1"/>
</dbReference>
<dbReference type="CDD" id="cd06713">
    <property type="entry name" value="PDZ_tamalin_CYTIP-like"/>
    <property type="match status" value="1"/>
</dbReference>
<comment type="subcellular location">
    <subcellularLocation>
        <location evidence="1">Cytoplasm</location>
    </subcellularLocation>
</comment>
<evidence type="ECO:0000256" key="2">
    <source>
        <dbReference type="ARBA" id="ARBA00022490"/>
    </source>
</evidence>
<dbReference type="AlphaFoldDB" id="T1IXC6"/>
<dbReference type="PANTHER" id="PTHR15963">
    <property type="entry name" value="GENERAL RECEPTOR FOR PHOSPHOINOSITIDES 1-ASSOCIATED SCAFFOLD PROTEIN-RELATED"/>
    <property type="match status" value="1"/>
</dbReference>
<organism evidence="5 6">
    <name type="scientific">Strigamia maritima</name>
    <name type="common">European centipede</name>
    <name type="synonym">Geophilus maritimus</name>
    <dbReference type="NCBI Taxonomy" id="126957"/>
    <lineage>
        <taxon>Eukaryota</taxon>
        <taxon>Metazoa</taxon>
        <taxon>Ecdysozoa</taxon>
        <taxon>Arthropoda</taxon>
        <taxon>Myriapoda</taxon>
        <taxon>Chilopoda</taxon>
        <taxon>Pleurostigmophora</taxon>
        <taxon>Geophilomorpha</taxon>
        <taxon>Linotaeniidae</taxon>
        <taxon>Strigamia</taxon>
    </lineage>
</organism>
<dbReference type="EMBL" id="JH431646">
    <property type="status" value="NOT_ANNOTATED_CDS"/>
    <property type="molecule type" value="Genomic_DNA"/>
</dbReference>
<dbReference type="PhylomeDB" id="T1IXC6"/>
<keyword evidence="2" id="KW-0963">Cytoplasm</keyword>
<feature type="region of interest" description="Disordered" evidence="3">
    <location>
        <begin position="1"/>
        <end position="26"/>
    </location>
</feature>
<dbReference type="InterPro" id="IPR001478">
    <property type="entry name" value="PDZ"/>
</dbReference>
<dbReference type="InterPro" id="IPR052122">
    <property type="entry name" value="Intracell_Traff_Signaling_Reg"/>
</dbReference>
<proteinExistence type="predicted"/>
<dbReference type="eggNOG" id="KOG3528">
    <property type="taxonomic scope" value="Eukaryota"/>
</dbReference>
<feature type="compositionally biased region" description="Polar residues" evidence="3">
    <location>
        <begin position="244"/>
        <end position="258"/>
    </location>
</feature>
<sequence length="314" mass="35427">MHLGAGITSPKLAKRKLSAKKTRQNTTTEMAANDIELSQSQILERVKPDRVIQTQPEEDRRRRTIIIERKKGSFGFTLQSYGIHYKKNDEIEIITYVDYIEYDGPAFRAGMRPGDVILSINGHEMEKAEHKTLVNFIKNCDTRMRMVLLFEDCVHKVELHMKYIQLQRVLQEKLLELERLCERERLLLSAWAQGGIQIPPPLSPFSDTTTSTSTTGFGSLTNEDTLSYTSSELQSLEDGITLMSSCPSDSGIRSQNPQKDVVKSTMSESTLSDNSSLTSEDSTSSPMTQKRFSSGTVCDTNIDDEEDDDVITRL</sequence>
<dbReference type="STRING" id="126957.T1IXC6"/>
<reference evidence="6" key="1">
    <citation type="submission" date="2011-05" db="EMBL/GenBank/DDBJ databases">
        <authorList>
            <person name="Richards S.R."/>
            <person name="Qu J."/>
            <person name="Jiang H."/>
            <person name="Jhangiani S.N."/>
            <person name="Agravi P."/>
            <person name="Goodspeed R."/>
            <person name="Gross S."/>
            <person name="Mandapat C."/>
            <person name="Jackson L."/>
            <person name="Mathew T."/>
            <person name="Pu L."/>
            <person name="Thornton R."/>
            <person name="Saada N."/>
            <person name="Wilczek-Boney K.B."/>
            <person name="Lee S."/>
            <person name="Kovar C."/>
            <person name="Wu Y."/>
            <person name="Scherer S.E."/>
            <person name="Worley K.C."/>
            <person name="Muzny D.M."/>
            <person name="Gibbs R."/>
        </authorList>
    </citation>
    <scope>NUCLEOTIDE SEQUENCE</scope>
    <source>
        <strain evidence="6">Brora</strain>
    </source>
</reference>
<dbReference type="HOGENOM" id="CLU_886584_0_0_1"/>
<feature type="region of interest" description="Disordered" evidence="3">
    <location>
        <begin position="244"/>
        <end position="314"/>
    </location>
</feature>
<reference evidence="5" key="2">
    <citation type="submission" date="2015-02" db="UniProtKB">
        <authorList>
            <consortium name="EnsemblMetazoa"/>
        </authorList>
    </citation>
    <scope>IDENTIFICATION</scope>
</reference>
<feature type="compositionally biased region" description="Low complexity" evidence="3">
    <location>
        <begin position="264"/>
        <end position="285"/>
    </location>
</feature>
<dbReference type="GO" id="GO:0005737">
    <property type="term" value="C:cytoplasm"/>
    <property type="evidence" value="ECO:0007669"/>
    <property type="project" value="UniProtKB-SubCell"/>
</dbReference>
<dbReference type="PANTHER" id="PTHR15963:SF5">
    <property type="entry name" value="SHORT SPINDLE 6, ISOFORM A"/>
    <property type="match status" value="1"/>
</dbReference>
<dbReference type="PROSITE" id="PS50106">
    <property type="entry name" value="PDZ"/>
    <property type="match status" value="1"/>
</dbReference>
<dbReference type="SUPFAM" id="SSF50156">
    <property type="entry name" value="PDZ domain-like"/>
    <property type="match status" value="1"/>
</dbReference>
<feature type="compositionally biased region" description="Polar residues" evidence="3">
    <location>
        <begin position="286"/>
        <end position="299"/>
    </location>
</feature>
<feature type="compositionally biased region" description="Acidic residues" evidence="3">
    <location>
        <begin position="301"/>
        <end position="314"/>
    </location>
</feature>